<dbReference type="EMBL" id="MGHC01000026">
    <property type="protein sequence ID" value="OGM59175.1"/>
    <property type="molecule type" value="Genomic_DNA"/>
</dbReference>
<comment type="similarity">
    <text evidence="4">Belongs to the HepT RNase toxin family.</text>
</comment>
<dbReference type="Proteomes" id="UP000179018">
    <property type="component" value="Unassembled WGS sequence"/>
</dbReference>
<evidence type="ECO:0000313" key="6">
    <source>
        <dbReference type="Proteomes" id="UP000179018"/>
    </source>
</evidence>
<protein>
    <recommendedName>
        <fullName evidence="7">DUF86 domain-containing protein</fullName>
    </recommendedName>
</protein>
<accession>A0A1F8B6Y6</accession>
<dbReference type="InterPro" id="IPR037038">
    <property type="entry name" value="HepT-like_sf"/>
</dbReference>
<dbReference type="GO" id="GO:0016787">
    <property type="term" value="F:hydrolase activity"/>
    <property type="evidence" value="ECO:0007669"/>
    <property type="project" value="UniProtKB-KW"/>
</dbReference>
<reference evidence="5 6" key="1">
    <citation type="journal article" date="2016" name="Nat. Commun.">
        <title>Thousands of microbial genomes shed light on interconnected biogeochemical processes in an aquifer system.</title>
        <authorList>
            <person name="Anantharaman K."/>
            <person name="Brown C.T."/>
            <person name="Hug L.A."/>
            <person name="Sharon I."/>
            <person name="Castelle C.J."/>
            <person name="Probst A.J."/>
            <person name="Thomas B.C."/>
            <person name="Singh A."/>
            <person name="Wilkins M.J."/>
            <person name="Karaoz U."/>
            <person name="Brodie E.L."/>
            <person name="Williams K.H."/>
            <person name="Hubbard S.S."/>
            <person name="Banfield J.F."/>
        </authorList>
    </citation>
    <scope>NUCLEOTIDE SEQUENCE [LARGE SCALE GENOMIC DNA]</scope>
</reference>
<dbReference type="AlphaFoldDB" id="A0A1F8B6Y6"/>
<dbReference type="PANTHER" id="PTHR33397">
    <property type="entry name" value="UPF0331 PROTEIN YUTE"/>
    <property type="match status" value="1"/>
</dbReference>
<evidence type="ECO:0000313" key="5">
    <source>
        <dbReference type="EMBL" id="OGM59175.1"/>
    </source>
</evidence>
<dbReference type="Gene3D" id="1.20.120.580">
    <property type="entry name" value="bsu32300-like"/>
    <property type="match status" value="1"/>
</dbReference>
<dbReference type="GO" id="GO:0110001">
    <property type="term" value="C:toxin-antitoxin complex"/>
    <property type="evidence" value="ECO:0007669"/>
    <property type="project" value="InterPro"/>
</dbReference>
<dbReference type="InterPro" id="IPR008201">
    <property type="entry name" value="HepT-like"/>
</dbReference>
<proteinExistence type="inferred from homology"/>
<dbReference type="GO" id="GO:0004540">
    <property type="term" value="F:RNA nuclease activity"/>
    <property type="evidence" value="ECO:0007669"/>
    <property type="project" value="InterPro"/>
</dbReference>
<sequence length="140" mass="16262">MSPLDKQLVTRKAKLITGDLEKLKRFEKTPLSNYLRNPDTQLLVERLLEKITSRLIEINYHILRQEFGTLPKDYFNSFEEMGKVGVISKELAEQIAPSAGLRNALAHEYDTIDQSQVYYSMKRALDQIPQYLQLIIEYLG</sequence>
<evidence type="ECO:0000256" key="3">
    <source>
        <dbReference type="ARBA" id="ARBA00022801"/>
    </source>
</evidence>
<dbReference type="InterPro" id="IPR052379">
    <property type="entry name" value="Type_VII_TA_RNase"/>
</dbReference>
<comment type="caution">
    <text evidence="5">The sequence shown here is derived from an EMBL/GenBank/DDBJ whole genome shotgun (WGS) entry which is preliminary data.</text>
</comment>
<evidence type="ECO:0000256" key="2">
    <source>
        <dbReference type="ARBA" id="ARBA00022722"/>
    </source>
</evidence>
<organism evidence="5 6">
    <name type="scientific">Candidatus Woesebacteria bacterium RIFCSPLOWO2_01_FULL_39_10</name>
    <dbReference type="NCBI Taxonomy" id="1802516"/>
    <lineage>
        <taxon>Bacteria</taxon>
        <taxon>Candidatus Woeseibacteriota</taxon>
    </lineage>
</organism>
<dbReference type="Pfam" id="PF01934">
    <property type="entry name" value="HepT-like"/>
    <property type="match status" value="1"/>
</dbReference>
<gene>
    <name evidence="5" type="ORF">A3A75_03075</name>
</gene>
<evidence type="ECO:0000256" key="1">
    <source>
        <dbReference type="ARBA" id="ARBA00022649"/>
    </source>
</evidence>
<keyword evidence="2" id="KW-0540">Nuclease</keyword>
<dbReference type="PANTHER" id="PTHR33397:SF3">
    <property type="entry name" value="MRNA NUCLEASE HEPT"/>
    <property type="match status" value="1"/>
</dbReference>
<dbReference type="STRING" id="1802516.A3A75_03075"/>
<evidence type="ECO:0008006" key="7">
    <source>
        <dbReference type="Google" id="ProtNLM"/>
    </source>
</evidence>
<keyword evidence="1" id="KW-1277">Toxin-antitoxin system</keyword>
<name>A0A1F8B6Y6_9BACT</name>
<keyword evidence="3" id="KW-0378">Hydrolase</keyword>
<dbReference type="NCBIfam" id="NF047751">
    <property type="entry name" value="HepT_toxin"/>
    <property type="match status" value="1"/>
</dbReference>
<evidence type="ECO:0000256" key="4">
    <source>
        <dbReference type="ARBA" id="ARBA00024207"/>
    </source>
</evidence>